<evidence type="ECO:0000313" key="2">
    <source>
        <dbReference type="EMBL" id="OGG92765.1"/>
    </source>
</evidence>
<comment type="caution">
    <text evidence="2">The sequence shown here is derived from an EMBL/GenBank/DDBJ whole genome shotgun (WGS) entry which is preliminary data.</text>
</comment>
<dbReference type="STRING" id="1798533.A2609_03135"/>
<feature type="transmembrane region" description="Helical" evidence="1">
    <location>
        <begin position="7"/>
        <end position="30"/>
    </location>
</feature>
<keyword evidence="1" id="KW-0812">Transmembrane</keyword>
<dbReference type="Pfam" id="PF18933">
    <property type="entry name" value="PsbP_2"/>
    <property type="match status" value="1"/>
</dbReference>
<proteinExistence type="predicted"/>
<reference evidence="2 3" key="1">
    <citation type="journal article" date="2016" name="Nat. Commun.">
        <title>Thousands of microbial genomes shed light on interconnected biogeochemical processes in an aquifer system.</title>
        <authorList>
            <person name="Anantharaman K."/>
            <person name="Brown C.T."/>
            <person name="Hug L.A."/>
            <person name="Sharon I."/>
            <person name="Castelle C.J."/>
            <person name="Probst A.J."/>
            <person name="Thomas B.C."/>
            <person name="Singh A."/>
            <person name="Wilkins M.J."/>
            <person name="Karaoz U."/>
            <person name="Brodie E.L."/>
            <person name="Williams K.H."/>
            <person name="Hubbard S.S."/>
            <person name="Banfield J.F."/>
        </authorList>
    </citation>
    <scope>NUCLEOTIDE SEQUENCE [LARGE SCALE GENOMIC DNA]</scope>
</reference>
<evidence type="ECO:0000313" key="3">
    <source>
        <dbReference type="Proteomes" id="UP000176867"/>
    </source>
</evidence>
<evidence type="ECO:0000256" key="1">
    <source>
        <dbReference type="SAM" id="Phobius"/>
    </source>
</evidence>
<keyword evidence="1" id="KW-1133">Transmembrane helix</keyword>
<dbReference type="AlphaFoldDB" id="A0A1F6G3T1"/>
<dbReference type="EMBL" id="MFMU01000020">
    <property type="protein sequence ID" value="OGG92765.1"/>
    <property type="molecule type" value="Genomic_DNA"/>
</dbReference>
<dbReference type="Proteomes" id="UP000176867">
    <property type="component" value="Unassembled WGS sequence"/>
</dbReference>
<gene>
    <name evidence="2" type="ORF">A2609_03135</name>
</gene>
<organism evidence="2 3">
    <name type="scientific">Candidatus Kaiserbacteria bacterium RIFOXYD1_FULL_47_14</name>
    <dbReference type="NCBI Taxonomy" id="1798533"/>
    <lineage>
        <taxon>Bacteria</taxon>
        <taxon>Candidatus Kaiseribacteriota</taxon>
    </lineage>
</organism>
<name>A0A1F6G3T1_9BACT</name>
<keyword evidence="1" id="KW-0472">Membrane</keyword>
<protein>
    <submittedName>
        <fullName evidence="2">Uncharacterized protein</fullName>
    </submittedName>
</protein>
<sequence>MKTTQRGFVVPLLIVIIALLLAGGGAYVYVQQGTTQTSNSQIAGWETYKNLGFEISYPTAWIIDKSSESQGVIWLRTKSRQADLDAKKMTRVFDIEIRVYNTVAELPNNEQDKFSFANWIDMKADEYGFVDRTPIMIDGVSGYKGVTGGEVFGDYLQFVENKGKIYEVGINGKATEEEMNIVKSFKFTK</sequence>
<accession>A0A1F6G3T1</accession>